<sequence>MRISNSIAANEHKRLKNKLLLRTFVYIPITISFALYLYSSLIQREMRDFNNLFYLIAVTLITVSILWIFMDTDKQIKKEKQREVIKKKKSKARITIEYGLTTLLLIILIAYALFIG</sequence>
<dbReference type="Proteomes" id="UP000028875">
    <property type="component" value="Unassembled WGS sequence"/>
</dbReference>
<accession>A0A024QGV6</accession>
<keyword evidence="1" id="KW-0812">Transmembrane</keyword>
<dbReference type="EMBL" id="CCDP010000003">
    <property type="protein sequence ID" value="CDQ41739.1"/>
    <property type="molecule type" value="Genomic_DNA"/>
</dbReference>
<evidence type="ECO:0000256" key="1">
    <source>
        <dbReference type="SAM" id="Phobius"/>
    </source>
</evidence>
<dbReference type="OrthoDB" id="9973496at2"/>
<evidence type="ECO:0000313" key="3">
    <source>
        <dbReference type="Proteomes" id="UP000028875"/>
    </source>
</evidence>
<feature type="transmembrane region" description="Helical" evidence="1">
    <location>
        <begin position="51"/>
        <end position="70"/>
    </location>
</feature>
<keyword evidence="1" id="KW-1133">Transmembrane helix</keyword>
<evidence type="ECO:0000313" key="2">
    <source>
        <dbReference type="EMBL" id="CDQ41739.1"/>
    </source>
</evidence>
<dbReference type="AlphaFoldDB" id="A0A024QGV6"/>
<feature type="transmembrane region" description="Helical" evidence="1">
    <location>
        <begin position="20"/>
        <end position="39"/>
    </location>
</feature>
<dbReference type="RefSeq" id="WP_038246486.1">
    <property type="nucleotide sequence ID" value="NZ_BNER01000008.1"/>
</dbReference>
<organism evidence="2 3">
    <name type="scientific">Virgibacillus massiliensis</name>
    <dbReference type="NCBI Taxonomy" id="1462526"/>
    <lineage>
        <taxon>Bacteria</taxon>
        <taxon>Bacillati</taxon>
        <taxon>Bacillota</taxon>
        <taxon>Bacilli</taxon>
        <taxon>Bacillales</taxon>
        <taxon>Bacillaceae</taxon>
        <taxon>Virgibacillus</taxon>
    </lineage>
</organism>
<gene>
    <name evidence="2" type="ORF">BN990_04116</name>
</gene>
<name>A0A024QGV6_9BACI</name>
<keyword evidence="1" id="KW-0472">Membrane</keyword>
<proteinExistence type="predicted"/>
<reference evidence="3" key="2">
    <citation type="submission" date="2014-05" db="EMBL/GenBank/DDBJ databases">
        <title>Draft genome sequence of Virgibacillus massiliensis Vm-5.</title>
        <authorList>
            <person name="Khelaifia S."/>
            <person name="Croce O."/>
            <person name="Lagier J.C."/>
            <person name="Raoult D."/>
        </authorList>
    </citation>
    <scope>NUCLEOTIDE SEQUENCE [LARGE SCALE GENOMIC DNA]</scope>
    <source>
        <strain evidence="3">Vm-5</strain>
    </source>
</reference>
<protein>
    <submittedName>
        <fullName evidence="2">Uncharacterized protein</fullName>
    </submittedName>
</protein>
<comment type="caution">
    <text evidence="2">The sequence shown here is derived from an EMBL/GenBank/DDBJ whole genome shotgun (WGS) entry which is preliminary data.</text>
</comment>
<reference evidence="2 3" key="1">
    <citation type="submission" date="2014-03" db="EMBL/GenBank/DDBJ databases">
        <authorList>
            <person name="Urmite Genomes U."/>
        </authorList>
    </citation>
    <scope>NUCLEOTIDE SEQUENCE [LARGE SCALE GENOMIC DNA]</scope>
    <source>
        <strain evidence="2 3">Vm-5</strain>
    </source>
</reference>
<feature type="transmembrane region" description="Helical" evidence="1">
    <location>
        <begin position="96"/>
        <end position="115"/>
    </location>
</feature>
<keyword evidence="3" id="KW-1185">Reference proteome</keyword>